<feature type="compositionally biased region" description="Polar residues" evidence="3">
    <location>
        <begin position="791"/>
        <end position="810"/>
    </location>
</feature>
<feature type="region of interest" description="Disordered" evidence="3">
    <location>
        <begin position="892"/>
        <end position="918"/>
    </location>
</feature>
<dbReference type="AlphaFoldDB" id="A0A8J4CNT7"/>
<dbReference type="InterPro" id="IPR011011">
    <property type="entry name" value="Znf_FYVE_PHD"/>
</dbReference>
<feature type="non-terminal residue" evidence="4">
    <location>
        <position position="940"/>
    </location>
</feature>
<feature type="compositionally biased region" description="Low complexity" evidence="3">
    <location>
        <begin position="833"/>
        <end position="857"/>
    </location>
</feature>
<feature type="compositionally biased region" description="Pro residues" evidence="3">
    <location>
        <begin position="710"/>
        <end position="735"/>
    </location>
</feature>
<dbReference type="Gene3D" id="3.30.40.10">
    <property type="entry name" value="Zinc/RING finger domain, C3HC4 (zinc finger)"/>
    <property type="match status" value="1"/>
</dbReference>
<accession>A0A8J4CNT7</accession>
<feature type="region of interest" description="Disordered" evidence="3">
    <location>
        <begin position="780"/>
        <end position="880"/>
    </location>
</feature>
<keyword evidence="5" id="KW-1185">Reference proteome</keyword>
<comment type="caution">
    <text evidence="4">The sequence shown here is derived from an EMBL/GenBank/DDBJ whole genome shotgun (WGS) entry which is preliminary data.</text>
</comment>
<organism evidence="4 5">
    <name type="scientific">Volvox reticuliferus</name>
    <dbReference type="NCBI Taxonomy" id="1737510"/>
    <lineage>
        <taxon>Eukaryota</taxon>
        <taxon>Viridiplantae</taxon>
        <taxon>Chlorophyta</taxon>
        <taxon>core chlorophytes</taxon>
        <taxon>Chlorophyceae</taxon>
        <taxon>CS clade</taxon>
        <taxon>Chlamydomonadales</taxon>
        <taxon>Volvocaceae</taxon>
        <taxon>Volvox</taxon>
    </lineage>
</organism>
<dbReference type="EMBL" id="BNCP01000034">
    <property type="protein sequence ID" value="GIL85984.1"/>
    <property type="molecule type" value="Genomic_DNA"/>
</dbReference>
<dbReference type="InterPro" id="IPR013083">
    <property type="entry name" value="Znf_RING/FYVE/PHD"/>
</dbReference>
<evidence type="ECO:0000256" key="2">
    <source>
        <dbReference type="ARBA" id="ARBA00022833"/>
    </source>
</evidence>
<feature type="compositionally biased region" description="Pro residues" evidence="3">
    <location>
        <begin position="743"/>
        <end position="757"/>
    </location>
</feature>
<keyword evidence="2" id="KW-0862">Zinc</keyword>
<feature type="compositionally biased region" description="Acidic residues" evidence="3">
    <location>
        <begin position="29"/>
        <end position="51"/>
    </location>
</feature>
<feature type="compositionally biased region" description="Gly residues" evidence="3">
    <location>
        <begin position="249"/>
        <end position="272"/>
    </location>
</feature>
<evidence type="ECO:0008006" key="6">
    <source>
        <dbReference type="Google" id="ProtNLM"/>
    </source>
</evidence>
<evidence type="ECO:0000313" key="5">
    <source>
        <dbReference type="Proteomes" id="UP000747110"/>
    </source>
</evidence>
<dbReference type="Proteomes" id="UP000747110">
    <property type="component" value="Unassembled WGS sequence"/>
</dbReference>
<protein>
    <recommendedName>
        <fullName evidence="6">Zinc finger PHD-type domain-containing protein</fullName>
    </recommendedName>
</protein>
<evidence type="ECO:0000256" key="3">
    <source>
        <dbReference type="SAM" id="MobiDB-lite"/>
    </source>
</evidence>
<feature type="region of interest" description="Disordered" evidence="3">
    <location>
        <begin position="371"/>
        <end position="396"/>
    </location>
</feature>
<proteinExistence type="predicted"/>
<reference evidence="4" key="1">
    <citation type="journal article" date="2021" name="Proc. Natl. Acad. Sci. U.S.A.">
        <title>Three genomes in the algal genus Volvox reveal the fate of a haploid sex-determining region after a transition to homothallism.</title>
        <authorList>
            <person name="Yamamoto K."/>
            <person name="Hamaji T."/>
            <person name="Kawai-Toyooka H."/>
            <person name="Matsuzaki R."/>
            <person name="Takahashi F."/>
            <person name="Nishimura Y."/>
            <person name="Kawachi M."/>
            <person name="Noguchi H."/>
            <person name="Minakuchi Y."/>
            <person name="Umen J.G."/>
            <person name="Toyoda A."/>
            <person name="Nozaki H."/>
        </authorList>
    </citation>
    <scope>NUCLEOTIDE SEQUENCE</scope>
    <source>
        <strain evidence="4">NIES-3786</strain>
    </source>
</reference>
<feature type="region of interest" description="Disordered" evidence="3">
    <location>
        <begin position="704"/>
        <end position="766"/>
    </location>
</feature>
<keyword evidence="1" id="KW-0479">Metal-binding</keyword>
<feature type="region of interest" description="Disordered" evidence="3">
    <location>
        <begin position="432"/>
        <end position="465"/>
    </location>
</feature>
<dbReference type="SUPFAM" id="SSF57903">
    <property type="entry name" value="FYVE/PHD zinc finger"/>
    <property type="match status" value="1"/>
</dbReference>
<evidence type="ECO:0000313" key="4">
    <source>
        <dbReference type="EMBL" id="GIL85984.1"/>
    </source>
</evidence>
<sequence>GASVRCAVPPRIRRRGGAGRRGSGRGGSDDDDDEDPNTEDPDSGSDGDAAVDEIGGGGVGGGGHVRGAAGGTMEEYVISCPCGVTYDDGEMMIECESCAAWAHVACLRQQMLIAPERFHYNFETYHCSGCQAALHSLQRGPSAHLTGCVQSDAIGAGAGALEAAGCFPASAGLGSSGKSDPSVLVGMGSPPHRNGALNGGQEDVGRALGVGGGAEQRDGDADGDTASEDSQRKASELSTILLGLANGRMGNGGSGGTARRGGGGGSNGGPANSGGFSKLGPLARSAAPPGTAAAPGHRTAAATNGGGGGGGSPMARSGSMGHTSSSGLGAAAAAAAAVSAELEAALAREGGSSRIMKSGLPAVGEGLRRVAVGGGSAGPTNNNGSRGGLEGAGSPPPLLDGGLPLFQGSGPGGGASGSFGAKIFKPVPKLATAGTGLPGNQPPPQQLLSAPKARPHPALQRDASQHSLQRMMEVANPFAAAAAAAAGSAGGGGGAGGGGPAVAGASGGGRGIPLTSVLEAAGSLQVAAANLCAATGRKASAAASVSTGAVATASDGVGSCDATVGGSGAAAGGGAMLPRPPSSMAREVANRIFGESDDDDAGGVVRPLSALRGGDPWFLMPPSLSRAATPSAFIDSILRVTPDIVPLAGSSPPPHIAAALAMVRSASPAAAYLPALLAQQQQQHAAMQQFMNQSTVPAAATNTAGATSVLPPPHLARPTPVPAPPPPFAPPPPPLAIGGGPSAWPPGAPPPPPPPLHQPGNYGEPVTLHPLLRHLLLTAAHQQQHPRSADNAGSQQQHQQCAASGATTVPTADGAPVQVKDEASAMPPPPPQQQQQQHLHQSQTLQQQQQQQHNSSQDTGGRETAAAGSSGGGCGAAGADLTGQQRFLCGGAAGSRRWRSTPERIRSLTQLESRPMGRFLPYIYTGSGGNPAKLPPAAAR</sequence>
<feature type="region of interest" description="Disordered" evidence="3">
    <location>
        <begin position="1"/>
        <end position="62"/>
    </location>
</feature>
<gene>
    <name evidence="4" type="ORF">Vretifemale_14256</name>
</gene>
<dbReference type="GO" id="GO:0008270">
    <property type="term" value="F:zinc ion binding"/>
    <property type="evidence" value="ECO:0007669"/>
    <property type="project" value="UniProtKB-KW"/>
</dbReference>
<evidence type="ECO:0000256" key="1">
    <source>
        <dbReference type="ARBA" id="ARBA00022771"/>
    </source>
</evidence>
<dbReference type="OrthoDB" id="608866at2759"/>
<keyword evidence="1" id="KW-0863">Zinc-finger</keyword>
<name>A0A8J4CNT7_9CHLO</name>
<feature type="region of interest" description="Disordered" evidence="3">
    <location>
        <begin position="178"/>
        <end position="326"/>
    </location>
</feature>
<feature type="compositionally biased region" description="Low complexity" evidence="3">
    <location>
        <begin position="283"/>
        <end position="303"/>
    </location>
</feature>